<evidence type="ECO:0000256" key="8">
    <source>
        <dbReference type="ARBA" id="ARBA00023214"/>
    </source>
</evidence>
<dbReference type="PANTHER" id="PTHR43427">
    <property type="entry name" value="CHLORIDE CHANNEL PROTEIN CLC-E"/>
    <property type="match status" value="1"/>
</dbReference>
<dbReference type="OrthoDB" id="9767361at2"/>
<sequence>MKMTRVPLASILSSARWRTRLTLWIAAVAAGLVVVGFAKLAELALDLFFGLYARFAWLPFLLAPAIGMLSVWCTLRIFPGAQGSGIPQVIAARRLAAGGHAVHGLVSLRLAVGKVLVGALALLGGFSSGREGPSVQIAASILHAAHRWLPCSRAVRASDLILAGGAAGIAAAFNTPLAGIVFAIEELGRRLEVRTSGVLLSTIIFSGMVSVALLGNYNYFGNIKVAPQSIALAVPVLLGGVACGLLGGLFSYLMQLPQNRPSMAAWIWRSKHPIAFAGICGLLVAFIGWAGGGLSFGSGYTITSQAVSGEITLPWHAPITRYLATLVSYYSGIPGGIFAPSLAVGGALGSVASGFFGNIGHGALMAIFMAGFLAAVTQSPLTSAIIVMEMIDGHEMVIALIAVAFLAKIVSARLSPELYQQLAISWLGRQKTAVKQSVD</sequence>
<feature type="transmembrane region" description="Helical" evidence="10">
    <location>
        <begin position="21"/>
        <end position="41"/>
    </location>
</feature>
<evidence type="ECO:0000256" key="10">
    <source>
        <dbReference type="SAM" id="Phobius"/>
    </source>
</evidence>
<evidence type="ECO:0000313" key="11">
    <source>
        <dbReference type="EMBL" id="AAZ45453.1"/>
    </source>
</evidence>
<proteinExistence type="predicted"/>
<dbReference type="PANTHER" id="PTHR43427:SF6">
    <property type="entry name" value="CHLORIDE CHANNEL PROTEIN CLC-E"/>
    <property type="match status" value="1"/>
</dbReference>
<feature type="transmembrane region" description="Helical" evidence="10">
    <location>
        <begin position="196"/>
        <end position="217"/>
    </location>
</feature>
<dbReference type="KEGG" id="dar:Daro_0697"/>
<comment type="subcellular location">
    <subcellularLocation>
        <location evidence="1">Membrane</location>
        <topology evidence="1">Multi-pass membrane protein</topology>
    </subcellularLocation>
</comment>
<feature type="transmembrane region" description="Helical" evidence="10">
    <location>
        <begin position="355"/>
        <end position="376"/>
    </location>
</feature>
<dbReference type="HOGENOM" id="CLU_015263_6_0_4"/>
<dbReference type="GO" id="GO:0005254">
    <property type="term" value="F:chloride channel activity"/>
    <property type="evidence" value="ECO:0007669"/>
    <property type="project" value="UniProtKB-KW"/>
</dbReference>
<accession>Q47I78</accession>
<organism evidence="11">
    <name type="scientific">Dechloromonas aromatica (strain RCB)</name>
    <dbReference type="NCBI Taxonomy" id="159087"/>
    <lineage>
        <taxon>Bacteria</taxon>
        <taxon>Pseudomonadati</taxon>
        <taxon>Pseudomonadota</taxon>
        <taxon>Betaproteobacteria</taxon>
        <taxon>Rhodocyclales</taxon>
        <taxon>Azonexaceae</taxon>
        <taxon>Dechloromonas</taxon>
    </lineage>
</organism>
<keyword evidence="5" id="KW-0406">Ion transport</keyword>
<dbReference type="PRINTS" id="PR00762">
    <property type="entry name" value="CLCHANNEL"/>
</dbReference>
<reference evidence="11" key="1">
    <citation type="submission" date="2005-08" db="EMBL/GenBank/DDBJ databases">
        <title>Complete sequence of Dechloromonas aromatica RCB.</title>
        <authorList>
            <person name="Salinero K.K."/>
            <person name="Copeland A."/>
            <person name="Lucas S."/>
            <person name="Lapidus A."/>
            <person name="Barry K."/>
            <person name="Detter J.C."/>
            <person name="Glavina T."/>
            <person name="Hammon N."/>
            <person name="Israni S."/>
            <person name="Pitluck S."/>
            <person name="Di Bartolo G."/>
            <person name="Trong S."/>
            <person name="Schmutz J."/>
            <person name="Larimer F."/>
            <person name="Land M."/>
            <person name="Ivanova N."/>
            <person name="Richardson P."/>
        </authorList>
    </citation>
    <scope>NUCLEOTIDE SEQUENCE</scope>
    <source>
        <strain evidence="11">RCB</strain>
    </source>
</reference>
<name>Q47I78_DECAR</name>
<protein>
    <submittedName>
        <fullName evidence="11">Cl-channel, voltage gated</fullName>
    </submittedName>
</protein>
<gene>
    <name evidence="11" type="ordered locus">Daro_0697</name>
</gene>
<keyword evidence="7" id="KW-0869">Chloride channel</keyword>
<dbReference type="SUPFAM" id="SSF81340">
    <property type="entry name" value="Clc chloride channel"/>
    <property type="match status" value="1"/>
</dbReference>
<evidence type="ECO:0000256" key="9">
    <source>
        <dbReference type="ARBA" id="ARBA00023303"/>
    </source>
</evidence>
<evidence type="ECO:0000256" key="3">
    <source>
        <dbReference type="ARBA" id="ARBA00022692"/>
    </source>
</evidence>
<dbReference type="eggNOG" id="COG0038">
    <property type="taxonomic scope" value="Bacteria"/>
</dbReference>
<feature type="transmembrane region" description="Helical" evidence="10">
    <location>
        <begin position="322"/>
        <end position="343"/>
    </location>
</feature>
<feature type="transmembrane region" description="Helical" evidence="10">
    <location>
        <begin position="274"/>
        <end position="302"/>
    </location>
</feature>
<evidence type="ECO:0000256" key="4">
    <source>
        <dbReference type="ARBA" id="ARBA00022989"/>
    </source>
</evidence>
<evidence type="ECO:0000256" key="2">
    <source>
        <dbReference type="ARBA" id="ARBA00022448"/>
    </source>
</evidence>
<dbReference type="InterPro" id="IPR014743">
    <property type="entry name" value="Cl-channel_core"/>
</dbReference>
<keyword evidence="2" id="KW-0813">Transport</keyword>
<dbReference type="AlphaFoldDB" id="Q47I78"/>
<feature type="transmembrane region" description="Helical" evidence="10">
    <location>
        <begin position="229"/>
        <end position="253"/>
    </location>
</feature>
<dbReference type="Gene3D" id="1.10.3080.10">
    <property type="entry name" value="Clc chloride channel"/>
    <property type="match status" value="1"/>
</dbReference>
<dbReference type="InterPro" id="IPR001807">
    <property type="entry name" value="ClC"/>
</dbReference>
<evidence type="ECO:0000256" key="7">
    <source>
        <dbReference type="ARBA" id="ARBA00023173"/>
    </source>
</evidence>
<feature type="transmembrane region" description="Helical" evidence="10">
    <location>
        <begin position="56"/>
        <end position="78"/>
    </location>
</feature>
<dbReference type="GO" id="GO:0034707">
    <property type="term" value="C:chloride channel complex"/>
    <property type="evidence" value="ECO:0007669"/>
    <property type="project" value="UniProtKB-KW"/>
</dbReference>
<feature type="transmembrane region" description="Helical" evidence="10">
    <location>
        <begin position="396"/>
        <end position="414"/>
    </location>
</feature>
<evidence type="ECO:0000256" key="5">
    <source>
        <dbReference type="ARBA" id="ARBA00023065"/>
    </source>
</evidence>
<feature type="transmembrane region" description="Helical" evidence="10">
    <location>
        <begin position="160"/>
        <end position="184"/>
    </location>
</feature>
<dbReference type="EMBL" id="CP000089">
    <property type="protein sequence ID" value="AAZ45453.1"/>
    <property type="molecule type" value="Genomic_DNA"/>
</dbReference>
<dbReference type="InterPro" id="IPR050368">
    <property type="entry name" value="ClC-type_chloride_channel"/>
</dbReference>
<dbReference type="STRING" id="159087.Daro_0697"/>
<keyword evidence="9" id="KW-0407">Ion channel</keyword>
<keyword evidence="3 10" id="KW-0812">Transmembrane</keyword>
<keyword evidence="8" id="KW-0868">Chloride</keyword>
<dbReference type="Pfam" id="PF00654">
    <property type="entry name" value="Voltage_CLC"/>
    <property type="match status" value="1"/>
</dbReference>
<keyword evidence="4 10" id="KW-1133">Transmembrane helix</keyword>
<keyword evidence="6 10" id="KW-0472">Membrane</keyword>
<evidence type="ECO:0000256" key="6">
    <source>
        <dbReference type="ARBA" id="ARBA00023136"/>
    </source>
</evidence>
<dbReference type="CDD" id="cd01034">
    <property type="entry name" value="EriC_like"/>
    <property type="match status" value="1"/>
</dbReference>
<evidence type="ECO:0000256" key="1">
    <source>
        <dbReference type="ARBA" id="ARBA00004141"/>
    </source>
</evidence>